<feature type="domain" description="LIM zinc-binding" evidence="6">
    <location>
        <begin position="135"/>
        <end position="195"/>
    </location>
</feature>
<dbReference type="PROSITE" id="PS00478">
    <property type="entry name" value="LIM_DOMAIN_1"/>
    <property type="match status" value="2"/>
</dbReference>
<dbReference type="PROSITE" id="PS50023">
    <property type="entry name" value="LIM_DOMAIN_2"/>
    <property type="match status" value="2"/>
</dbReference>
<proteinExistence type="predicted"/>
<feature type="compositionally biased region" description="Basic and acidic residues" evidence="5">
    <location>
        <begin position="1"/>
        <end position="12"/>
    </location>
</feature>
<dbReference type="CDD" id="cd09358">
    <property type="entry name" value="LIM_Mical_like"/>
    <property type="match status" value="1"/>
</dbReference>
<keyword evidence="3 4" id="KW-0440">LIM domain</keyword>
<feature type="compositionally biased region" description="Acidic residues" evidence="5">
    <location>
        <begin position="288"/>
        <end position="300"/>
    </location>
</feature>
<keyword evidence="8" id="KW-1185">Reference proteome</keyword>
<dbReference type="EMBL" id="JAWJWF010000007">
    <property type="protein sequence ID" value="KAK6630991.1"/>
    <property type="molecule type" value="Genomic_DNA"/>
</dbReference>
<feature type="compositionally biased region" description="Basic and acidic residues" evidence="5">
    <location>
        <begin position="24"/>
        <end position="45"/>
    </location>
</feature>
<evidence type="ECO:0000256" key="5">
    <source>
        <dbReference type="SAM" id="MobiDB-lite"/>
    </source>
</evidence>
<keyword evidence="1 4" id="KW-0479">Metal-binding</keyword>
<dbReference type="SMART" id="SM00132">
    <property type="entry name" value="LIM"/>
    <property type="match status" value="2"/>
</dbReference>
<dbReference type="Proteomes" id="UP001359485">
    <property type="component" value="Unassembled WGS sequence"/>
</dbReference>
<dbReference type="SUPFAM" id="SSF57716">
    <property type="entry name" value="Glucocorticoid receptor-like (DNA-binding domain)"/>
    <property type="match status" value="4"/>
</dbReference>
<evidence type="ECO:0000313" key="8">
    <source>
        <dbReference type="Proteomes" id="UP001359485"/>
    </source>
</evidence>
<evidence type="ECO:0000256" key="1">
    <source>
        <dbReference type="ARBA" id="ARBA00022723"/>
    </source>
</evidence>
<name>A0ABR1AXS2_POLSC</name>
<feature type="compositionally biased region" description="Acidic residues" evidence="5">
    <location>
        <begin position="597"/>
        <end position="617"/>
    </location>
</feature>
<dbReference type="Pfam" id="PF00412">
    <property type="entry name" value="LIM"/>
    <property type="match status" value="2"/>
</dbReference>
<dbReference type="CDD" id="cd09445">
    <property type="entry name" value="LIM_Mical_like_2"/>
    <property type="match status" value="1"/>
</dbReference>
<feature type="region of interest" description="Disordered" evidence="5">
    <location>
        <begin position="510"/>
        <end position="627"/>
    </location>
</feature>
<dbReference type="Gene3D" id="2.10.110.10">
    <property type="entry name" value="Cysteine Rich Protein"/>
    <property type="match status" value="2"/>
</dbReference>
<protein>
    <recommendedName>
        <fullName evidence="6">LIM zinc-binding domain-containing protein</fullName>
    </recommendedName>
</protein>
<feature type="compositionally biased region" description="Basic residues" evidence="5">
    <location>
        <begin position="13"/>
        <end position="23"/>
    </location>
</feature>
<comment type="caution">
    <text evidence="7">The sequence shown here is derived from an EMBL/GenBank/DDBJ whole genome shotgun (WGS) entry which is preliminary data.</text>
</comment>
<feature type="region of interest" description="Disordered" evidence="5">
    <location>
        <begin position="1"/>
        <end position="49"/>
    </location>
</feature>
<organism evidence="7 8">
    <name type="scientific">Polyplax serrata</name>
    <name type="common">Common mouse louse</name>
    <dbReference type="NCBI Taxonomy" id="468196"/>
    <lineage>
        <taxon>Eukaryota</taxon>
        <taxon>Metazoa</taxon>
        <taxon>Ecdysozoa</taxon>
        <taxon>Arthropoda</taxon>
        <taxon>Hexapoda</taxon>
        <taxon>Insecta</taxon>
        <taxon>Pterygota</taxon>
        <taxon>Neoptera</taxon>
        <taxon>Paraneoptera</taxon>
        <taxon>Psocodea</taxon>
        <taxon>Troctomorpha</taxon>
        <taxon>Phthiraptera</taxon>
        <taxon>Anoplura</taxon>
        <taxon>Polyplacidae</taxon>
        <taxon>Polyplax</taxon>
    </lineage>
</organism>
<feature type="compositionally biased region" description="Polar residues" evidence="5">
    <location>
        <begin position="461"/>
        <end position="473"/>
    </location>
</feature>
<accession>A0ABR1AXS2</accession>
<gene>
    <name evidence="7" type="ORF">RUM44_003163</name>
</gene>
<evidence type="ECO:0000256" key="4">
    <source>
        <dbReference type="PROSITE-ProRule" id="PRU00125"/>
    </source>
</evidence>
<keyword evidence="2 4" id="KW-0862">Zinc</keyword>
<feature type="region of interest" description="Disordered" evidence="5">
    <location>
        <begin position="273"/>
        <end position="319"/>
    </location>
</feature>
<evidence type="ECO:0000256" key="2">
    <source>
        <dbReference type="ARBA" id="ARBA00022833"/>
    </source>
</evidence>
<evidence type="ECO:0000259" key="6">
    <source>
        <dbReference type="PROSITE" id="PS50023"/>
    </source>
</evidence>
<dbReference type="PANTHER" id="PTHR24206">
    <property type="entry name" value="OS06G0237300 PROTEIN"/>
    <property type="match status" value="1"/>
</dbReference>
<evidence type="ECO:0000256" key="3">
    <source>
        <dbReference type="ARBA" id="ARBA00023038"/>
    </source>
</evidence>
<reference evidence="7 8" key="1">
    <citation type="submission" date="2023-09" db="EMBL/GenBank/DDBJ databases">
        <title>Genomes of two closely related lineages of the louse Polyplax serrata with different host specificities.</title>
        <authorList>
            <person name="Martinu J."/>
            <person name="Tarabai H."/>
            <person name="Stefka J."/>
            <person name="Hypsa V."/>
        </authorList>
    </citation>
    <scope>NUCLEOTIDE SEQUENCE [LARGE SCALE GENOMIC DNA]</scope>
    <source>
        <strain evidence="7">98ZLc_SE</strain>
    </source>
</reference>
<dbReference type="InterPro" id="IPR001781">
    <property type="entry name" value="Znf_LIM"/>
</dbReference>
<feature type="region of interest" description="Disordered" evidence="5">
    <location>
        <begin position="451"/>
        <end position="473"/>
    </location>
</feature>
<feature type="domain" description="LIM zinc-binding" evidence="6">
    <location>
        <begin position="732"/>
        <end position="792"/>
    </location>
</feature>
<feature type="compositionally biased region" description="Basic and acidic residues" evidence="5">
    <location>
        <begin position="526"/>
        <end position="555"/>
    </location>
</feature>
<evidence type="ECO:0000313" key="7">
    <source>
        <dbReference type="EMBL" id="KAK6630991.1"/>
    </source>
</evidence>
<sequence length="815" mass="93486">MVEGKSESSEKKAVRKKKSKKGKKSEEKENISVEQETNTRNKELEISPTIDDFDDLSNVSVKNLMLTYSSEAPRSLQNRRCSRESEPLSLQKMKSSFSKFDQLSKKTILHVRSVDTTKVQKQFNEASTGSSEVTCHCKSCGKAVFQMEQIKAEKSVWHKNCFRCKECNKQLSVDTYSSNEGILYCKPHFRELFKPKAVLEDDTEPASDKPDLGLDELASLNVKSRYQMFEKGEETNNCILEKSCSSVSVKRSPSILSKLAKFQKKGIDVGVRDEDLNGLPLEQSSTSSEEEEEEDDEEDGVASKKIIKSKKGRERPMSFSKMGDVKSVWENGVTKTREEMREERKAEIHQIRSKLFMGKQVKMKEAYEQAVRESESQSPRKSIEIRSEKAKSIKECFEKGEPLNVDNEDVEGDGEKKKIVEDDMSLFEAGISKKSRSLFLEMDKSAKTQAESNFVRKVSPKSPNATTQRTREISSQISDNIVKSSDAIEDVQIETADISSKFKFFETYKEPEREKKKFRITPPREGQVKSDSPENEVERDPNVVRASDKMEHEIIRTNTTAKMLSLFRQMEEKTDEIPDGPKPLKRFTPPPDFKGEESEEESGDSEESEEDEEQEEETNPKIIRASDKVEDEYLKQAANAARAKQLRAKFEKWEEKEKEKEEVHQMKVNGFSNVANGENTENSENVEVTSIECTKSLRARFESMKSDSDRPKEKIVRTKINRFVEIQNNMAELCDVCKRRVYQLEKVETSGKIFHKACFRCMQCNCLLRMETFTLNCGNLYCMPHFKQKFISKGNYDEGFGVDQHKAKWPTVTSF</sequence>